<organism evidence="2">
    <name type="scientific">gut metagenome</name>
    <dbReference type="NCBI Taxonomy" id="749906"/>
    <lineage>
        <taxon>unclassified sequences</taxon>
        <taxon>metagenomes</taxon>
        <taxon>organismal metagenomes</taxon>
    </lineage>
</organism>
<dbReference type="InterPro" id="IPR037021">
    <property type="entry name" value="RnfH_sf"/>
</dbReference>
<evidence type="ECO:0000313" key="2">
    <source>
        <dbReference type="EMBL" id="EJW91186.1"/>
    </source>
</evidence>
<gene>
    <name evidence="2" type="ORF">EVA_20706</name>
</gene>
<evidence type="ECO:0000256" key="1">
    <source>
        <dbReference type="ARBA" id="ARBA00010645"/>
    </source>
</evidence>
<accession>J9F8F7</accession>
<dbReference type="Gene3D" id="3.10.20.280">
    <property type="entry name" value="RnfH-like"/>
    <property type="match status" value="1"/>
</dbReference>
<dbReference type="InterPro" id="IPR016155">
    <property type="entry name" value="Mopterin_synth/thiamin_S_b"/>
</dbReference>
<protein>
    <submittedName>
        <fullName evidence="2">Protein RnfH</fullName>
    </submittedName>
</protein>
<feature type="non-terminal residue" evidence="2">
    <location>
        <position position="1"/>
    </location>
</feature>
<name>J9F8F7_9ZZZZ</name>
<sequence length="89" mass="9762">EENVTDASTVREALKQLSIAVLPGTGFSVFARRVTEETVLKEGDRLEIASPLLCDVKKVRSERALKQGDIRVVTCGRHGGRRQVVATKD</sequence>
<proteinExistence type="inferred from homology"/>
<dbReference type="Pfam" id="PF03658">
    <property type="entry name" value="Ub-RnfH"/>
    <property type="match status" value="1"/>
</dbReference>
<dbReference type="SUPFAM" id="SSF54285">
    <property type="entry name" value="MoaD/ThiS"/>
    <property type="match status" value="1"/>
</dbReference>
<dbReference type="AlphaFoldDB" id="J9F8F7"/>
<comment type="similarity">
    <text evidence="1">Belongs to the UPF0125 (RnfH) family.</text>
</comment>
<dbReference type="InterPro" id="IPR005346">
    <property type="entry name" value="RnfH"/>
</dbReference>
<comment type="caution">
    <text evidence="2">The sequence shown here is derived from an EMBL/GenBank/DDBJ whole genome shotgun (WGS) entry which is preliminary data.</text>
</comment>
<reference evidence="2" key="1">
    <citation type="journal article" date="2012" name="PLoS ONE">
        <title>Gene sets for utilization of primary and secondary nutrition supplies in the distal gut of endangered iberian lynx.</title>
        <authorList>
            <person name="Alcaide M."/>
            <person name="Messina E."/>
            <person name="Richter M."/>
            <person name="Bargiela R."/>
            <person name="Peplies J."/>
            <person name="Huws S.A."/>
            <person name="Newbold C.J."/>
            <person name="Golyshin P.N."/>
            <person name="Simon M.A."/>
            <person name="Lopez G."/>
            <person name="Yakimov M.M."/>
            <person name="Ferrer M."/>
        </authorList>
    </citation>
    <scope>NUCLEOTIDE SEQUENCE</scope>
</reference>
<dbReference type="EMBL" id="AMCI01008350">
    <property type="protein sequence ID" value="EJW91186.1"/>
    <property type="molecule type" value="Genomic_DNA"/>
</dbReference>